<evidence type="ECO:0000256" key="2">
    <source>
        <dbReference type="ARBA" id="ARBA00022679"/>
    </source>
</evidence>
<keyword evidence="2 5" id="KW-0808">Transferase</keyword>
<dbReference type="EMBL" id="JBHSXS010000001">
    <property type="protein sequence ID" value="MFC6878401.1"/>
    <property type="molecule type" value="Genomic_DNA"/>
</dbReference>
<gene>
    <name evidence="5" type="ORF">ACFQKB_01340</name>
</gene>
<evidence type="ECO:0000259" key="4">
    <source>
        <dbReference type="Pfam" id="PF22624"/>
    </source>
</evidence>
<feature type="domain" description="4'-phosphopantetheinyl transferase N-terminal" evidence="4">
    <location>
        <begin position="21"/>
        <end position="102"/>
    </location>
</feature>
<name>A0ABW2C9K1_9ACTN</name>
<dbReference type="Gene3D" id="3.90.470.20">
    <property type="entry name" value="4'-phosphopantetheinyl transferase domain"/>
    <property type="match status" value="2"/>
</dbReference>
<dbReference type="GO" id="GO:0016740">
    <property type="term" value="F:transferase activity"/>
    <property type="evidence" value="ECO:0007669"/>
    <property type="project" value="UniProtKB-KW"/>
</dbReference>
<protein>
    <submittedName>
        <fullName evidence="5">4'-phosphopantetheinyl transferase family protein</fullName>
    </submittedName>
</protein>
<dbReference type="PANTHER" id="PTHR12215:SF10">
    <property type="entry name" value="L-AMINOADIPATE-SEMIALDEHYDE DEHYDROGENASE-PHOSPHOPANTETHEINYL TRANSFERASE"/>
    <property type="match status" value="1"/>
</dbReference>
<comment type="caution">
    <text evidence="5">The sequence shown here is derived from an EMBL/GenBank/DDBJ whole genome shotgun (WGS) entry which is preliminary data.</text>
</comment>
<evidence type="ECO:0000313" key="6">
    <source>
        <dbReference type="Proteomes" id="UP001596380"/>
    </source>
</evidence>
<comment type="similarity">
    <text evidence="1">Belongs to the P-Pant transferase superfamily. Gsp/Sfp/HetI/AcpT family.</text>
</comment>
<dbReference type="InterPro" id="IPR050559">
    <property type="entry name" value="P-Pant_transferase_sf"/>
</dbReference>
<sequence>MPVLEIAVHWSRPVDGAGLRAMLDGRERERYERFMRAEDKARFVTGRALARRALAEATGLPPAEIAFGTRCEHCGGDHGKPRLAGSRWSFSLSHSGERVVLALAEGVELGVDVERESDRDIDAIGDMVLTPAERDVLAALPPAGRRTAFHAYWSRKEALLKATGHGLAAPMSAVHVSAPGEPAEVLAWDHDAAVPAVRLADLDAGEGYAAALAALTTRTLKITPYEPSLLP</sequence>
<reference evidence="6" key="1">
    <citation type="journal article" date="2019" name="Int. J. Syst. Evol. Microbiol.">
        <title>The Global Catalogue of Microorganisms (GCM) 10K type strain sequencing project: providing services to taxonomists for standard genome sequencing and annotation.</title>
        <authorList>
            <consortium name="The Broad Institute Genomics Platform"/>
            <consortium name="The Broad Institute Genome Sequencing Center for Infectious Disease"/>
            <person name="Wu L."/>
            <person name="Ma J."/>
        </authorList>
    </citation>
    <scope>NUCLEOTIDE SEQUENCE [LARGE SCALE GENOMIC DNA]</scope>
    <source>
        <strain evidence="6">JCM 3369</strain>
    </source>
</reference>
<dbReference type="Pfam" id="PF22624">
    <property type="entry name" value="AASDHPPT_N"/>
    <property type="match status" value="1"/>
</dbReference>
<organism evidence="5 6">
    <name type="scientific">Actinomadura yumaensis</name>
    <dbReference type="NCBI Taxonomy" id="111807"/>
    <lineage>
        <taxon>Bacteria</taxon>
        <taxon>Bacillati</taxon>
        <taxon>Actinomycetota</taxon>
        <taxon>Actinomycetes</taxon>
        <taxon>Streptosporangiales</taxon>
        <taxon>Thermomonosporaceae</taxon>
        <taxon>Actinomadura</taxon>
    </lineage>
</organism>
<dbReference type="PANTHER" id="PTHR12215">
    <property type="entry name" value="PHOSPHOPANTETHEINE TRANSFERASE"/>
    <property type="match status" value="1"/>
</dbReference>
<dbReference type="InterPro" id="IPR055066">
    <property type="entry name" value="AASDHPPT_N"/>
</dbReference>
<dbReference type="InterPro" id="IPR008278">
    <property type="entry name" value="4-PPantetheinyl_Trfase_dom"/>
</dbReference>
<keyword evidence="6" id="KW-1185">Reference proteome</keyword>
<dbReference type="Pfam" id="PF01648">
    <property type="entry name" value="ACPS"/>
    <property type="match status" value="1"/>
</dbReference>
<dbReference type="Proteomes" id="UP001596380">
    <property type="component" value="Unassembled WGS sequence"/>
</dbReference>
<proteinExistence type="inferred from homology"/>
<evidence type="ECO:0000259" key="3">
    <source>
        <dbReference type="Pfam" id="PF01648"/>
    </source>
</evidence>
<dbReference type="RefSeq" id="WP_378063049.1">
    <property type="nucleotide sequence ID" value="NZ_JBHSXS010000001.1"/>
</dbReference>
<dbReference type="InterPro" id="IPR037143">
    <property type="entry name" value="4-PPantetheinyl_Trfase_dom_sf"/>
</dbReference>
<evidence type="ECO:0000313" key="5">
    <source>
        <dbReference type="EMBL" id="MFC6878401.1"/>
    </source>
</evidence>
<evidence type="ECO:0000256" key="1">
    <source>
        <dbReference type="ARBA" id="ARBA00010990"/>
    </source>
</evidence>
<accession>A0ABW2C9K1</accession>
<feature type="domain" description="4'-phosphopantetheinyl transferase" evidence="3">
    <location>
        <begin position="109"/>
        <end position="213"/>
    </location>
</feature>
<dbReference type="SUPFAM" id="SSF56214">
    <property type="entry name" value="4'-phosphopantetheinyl transferase"/>
    <property type="match status" value="2"/>
</dbReference>